<evidence type="ECO:0000313" key="4">
    <source>
        <dbReference type="EMBL" id="RAL49793.1"/>
    </source>
</evidence>
<keyword evidence="2" id="KW-0812">Transmembrane</keyword>
<dbReference type="CDD" id="cd22164">
    <property type="entry name" value="F-box_AtSKIP19-like"/>
    <property type="match status" value="1"/>
</dbReference>
<dbReference type="Gene3D" id="3.80.10.10">
    <property type="entry name" value="Ribonuclease Inhibitor"/>
    <property type="match status" value="2"/>
</dbReference>
<sequence length="512" mass="57937">MPKKKFVYRPKKKDPAGASCSDPPPPPPPWAELPRDITANILHRLGAEEVLKSAIRVCTSWRSTCKDPSMWRVVDMSKYVSHPDKLEQMCRYIVNLSQGELLDITIEDFGSDELILYISKRASKLRRLRLVSCYCVSNESLSEAATQLPSLQDLEIHLSDLSTECIKAIGRSCPLLKSFTYNKCKFPTASSDNEAIAVAENMQGLHRLSLLGNTMTLKGVQAILDGCPHLESLDLRRCFHVILARDLGGICKQIKDLKHPMDPICDYEFSNYIDDYGDDYDAFSDGYPVDYFDYYGDDDFEYDDYTDPFRPEYLDDFYSDVPLSGFLLAATFGFIMLGSFPLLSFQKRCNHIGVTLSVLLRRIHYGAYWGAEEVLRSGIKVCSSWRSTCKDPAMWRVVDLSNTTDTETEDLEELCRCAVNLSQGELVDIAIDGFCTNELILYIANRASKLRRLRLVSCYFVSNESLSTAIAQLPSLQDLEIYFPELSTECIKTIGLSCPFLKSFTYDSCEDP</sequence>
<evidence type="ECO:0000259" key="3">
    <source>
        <dbReference type="PROSITE" id="PS50181"/>
    </source>
</evidence>
<evidence type="ECO:0000313" key="5">
    <source>
        <dbReference type="Proteomes" id="UP000249390"/>
    </source>
</evidence>
<dbReference type="SMART" id="SM00367">
    <property type="entry name" value="LRR_CC"/>
    <property type="match status" value="4"/>
</dbReference>
<dbReference type="Pfam" id="PF12937">
    <property type="entry name" value="F-box-like"/>
    <property type="match status" value="1"/>
</dbReference>
<reference evidence="4 5" key="1">
    <citation type="submission" date="2018-06" db="EMBL/GenBank/DDBJ databases">
        <title>The Genome of Cuscuta australis (Dodder) Provides Insight into the Evolution of Plant Parasitism.</title>
        <authorList>
            <person name="Liu H."/>
        </authorList>
    </citation>
    <scope>NUCLEOTIDE SEQUENCE [LARGE SCALE GENOMIC DNA]</scope>
    <source>
        <strain evidence="5">cv. Yunnan</strain>
        <tissue evidence="4">Vines</tissue>
    </source>
</reference>
<gene>
    <name evidence="4" type="ORF">DM860_002084</name>
</gene>
<comment type="caution">
    <text evidence="4">The sequence shown here is derived from an EMBL/GenBank/DDBJ whole genome shotgun (WGS) entry which is preliminary data.</text>
</comment>
<keyword evidence="2" id="KW-1133">Transmembrane helix</keyword>
<keyword evidence="5" id="KW-1185">Reference proteome</keyword>
<evidence type="ECO:0000256" key="1">
    <source>
        <dbReference type="SAM" id="MobiDB-lite"/>
    </source>
</evidence>
<dbReference type="Proteomes" id="UP000249390">
    <property type="component" value="Unassembled WGS sequence"/>
</dbReference>
<dbReference type="EMBL" id="NQVE01000076">
    <property type="protein sequence ID" value="RAL49793.1"/>
    <property type="molecule type" value="Genomic_DNA"/>
</dbReference>
<dbReference type="PROSITE" id="PS50181">
    <property type="entry name" value="FBOX"/>
    <property type="match status" value="1"/>
</dbReference>
<protein>
    <recommendedName>
        <fullName evidence="3">F-box domain-containing protein</fullName>
    </recommendedName>
</protein>
<accession>A0A328E063</accession>
<feature type="transmembrane region" description="Helical" evidence="2">
    <location>
        <begin position="323"/>
        <end position="343"/>
    </location>
</feature>
<proteinExistence type="predicted"/>
<evidence type="ECO:0000256" key="2">
    <source>
        <dbReference type="SAM" id="Phobius"/>
    </source>
</evidence>
<feature type="region of interest" description="Disordered" evidence="1">
    <location>
        <begin position="1"/>
        <end position="29"/>
    </location>
</feature>
<dbReference type="AlphaFoldDB" id="A0A328E063"/>
<dbReference type="InterPro" id="IPR006553">
    <property type="entry name" value="Leu-rich_rpt_Cys-con_subtyp"/>
</dbReference>
<keyword evidence="2" id="KW-0472">Membrane</keyword>
<dbReference type="PANTHER" id="PTHR38926">
    <property type="entry name" value="F-BOX DOMAIN CONTAINING PROTEIN, EXPRESSED"/>
    <property type="match status" value="1"/>
</dbReference>
<dbReference type="InterPro" id="IPR001810">
    <property type="entry name" value="F-box_dom"/>
</dbReference>
<dbReference type="SUPFAM" id="SSF52047">
    <property type="entry name" value="RNI-like"/>
    <property type="match status" value="2"/>
</dbReference>
<dbReference type="PANTHER" id="PTHR38926:SF2">
    <property type="entry name" value="F-BOX_LRR-REPEAT PROTEIN 21-RELATED"/>
    <property type="match status" value="1"/>
</dbReference>
<name>A0A328E063_9ASTE</name>
<dbReference type="InterPro" id="IPR032675">
    <property type="entry name" value="LRR_dom_sf"/>
</dbReference>
<organism evidence="4 5">
    <name type="scientific">Cuscuta australis</name>
    <dbReference type="NCBI Taxonomy" id="267555"/>
    <lineage>
        <taxon>Eukaryota</taxon>
        <taxon>Viridiplantae</taxon>
        <taxon>Streptophyta</taxon>
        <taxon>Embryophyta</taxon>
        <taxon>Tracheophyta</taxon>
        <taxon>Spermatophyta</taxon>
        <taxon>Magnoliopsida</taxon>
        <taxon>eudicotyledons</taxon>
        <taxon>Gunneridae</taxon>
        <taxon>Pentapetalae</taxon>
        <taxon>asterids</taxon>
        <taxon>lamiids</taxon>
        <taxon>Solanales</taxon>
        <taxon>Convolvulaceae</taxon>
        <taxon>Cuscuteae</taxon>
        <taxon>Cuscuta</taxon>
        <taxon>Cuscuta subgen. Grammica</taxon>
        <taxon>Cuscuta sect. Cleistogrammica</taxon>
    </lineage>
</organism>
<feature type="domain" description="F-box" evidence="3">
    <location>
        <begin position="27"/>
        <end position="74"/>
    </location>
</feature>
<feature type="compositionally biased region" description="Basic residues" evidence="1">
    <location>
        <begin position="1"/>
        <end position="12"/>
    </location>
</feature>